<evidence type="ECO:0000313" key="9">
    <source>
        <dbReference type="EMBL" id="SNR26308.1"/>
    </source>
</evidence>
<accession>A0A238UWC4</accession>
<feature type="active site" description="O-(5'-phospho-DNA)-serine intermediate" evidence="6 7">
    <location>
        <position position="46"/>
    </location>
</feature>
<dbReference type="FunFam" id="3.40.50.1390:FF:000001">
    <property type="entry name" value="DNA recombinase"/>
    <property type="match status" value="1"/>
</dbReference>
<dbReference type="InterPro" id="IPR036162">
    <property type="entry name" value="Resolvase-like_N_sf"/>
</dbReference>
<comment type="similarity">
    <text evidence="1">Belongs to the site-specific recombinase resolvase family.</text>
</comment>
<dbReference type="InterPro" id="IPR006119">
    <property type="entry name" value="Resolv_N"/>
</dbReference>
<dbReference type="PANTHER" id="PTHR30461">
    <property type="entry name" value="DNA-INVERTASE FROM LAMBDOID PROPHAGE"/>
    <property type="match status" value="1"/>
</dbReference>
<keyword evidence="2" id="KW-0229">DNA integration</keyword>
<dbReference type="InterPro" id="IPR050639">
    <property type="entry name" value="SSR_resolvase"/>
</dbReference>
<dbReference type="PROSITE" id="PS00398">
    <property type="entry name" value="RECOMBINASES_2"/>
    <property type="match status" value="1"/>
</dbReference>
<dbReference type="Pfam" id="PF00239">
    <property type="entry name" value="Resolvase"/>
    <property type="match status" value="1"/>
</dbReference>
<name>A0A238UWC4_9RHOB</name>
<dbReference type="GO" id="GO:0000150">
    <property type="term" value="F:DNA strand exchange activity"/>
    <property type="evidence" value="ECO:0007669"/>
    <property type="project" value="UniProtKB-KW"/>
</dbReference>
<dbReference type="EMBL" id="FZNM01000001">
    <property type="protein sequence ID" value="SNR26308.1"/>
    <property type="molecule type" value="Genomic_DNA"/>
</dbReference>
<gene>
    <name evidence="9" type="ORF">SAMN06265378_101510</name>
</gene>
<evidence type="ECO:0000256" key="3">
    <source>
        <dbReference type="ARBA" id="ARBA00023100"/>
    </source>
</evidence>
<dbReference type="Gene3D" id="3.40.50.1390">
    <property type="entry name" value="Resolvase, N-terminal catalytic domain"/>
    <property type="match status" value="1"/>
</dbReference>
<dbReference type="PROSITE" id="PS51736">
    <property type="entry name" value="RECOMBINASES_3"/>
    <property type="match status" value="1"/>
</dbReference>
<dbReference type="PANTHER" id="PTHR30461:SF2">
    <property type="entry name" value="SERINE RECOMBINASE PINE-RELATED"/>
    <property type="match status" value="1"/>
</dbReference>
<evidence type="ECO:0000256" key="7">
    <source>
        <dbReference type="PROSITE-ProRule" id="PRU10137"/>
    </source>
</evidence>
<dbReference type="Proteomes" id="UP000198409">
    <property type="component" value="Unassembled WGS sequence"/>
</dbReference>
<dbReference type="GO" id="GO:0015074">
    <property type="term" value="P:DNA integration"/>
    <property type="evidence" value="ECO:0007669"/>
    <property type="project" value="UniProtKB-KW"/>
</dbReference>
<keyword evidence="3" id="KW-0230">DNA invertase</keyword>
<sequence>MVSGPPCRRRLSATAVSFLFRVGVCHGGDTDRKGIVLALIGYARVSTGDQTLDPQRAELREAGCDVIHEEHASGGDRARPALRRLLAAIRPGDTLVVVRLDRLARSLAHLLQVVETLGAQGAHFRSLNDPIDTTTPQGTFSLQVMGAVAELERALIRERTKAGLRSARAQGRIGGNPALRRGDRDALRALRAARDESYVRKLESSAAAWLPLVRRHRPAMTWDDLARLTSARTGQAWSAERLKRAARRYVRDGLLPAAVLERAPRRTPDDRLMAIVAGMRQADPDLTLAGIAKRLAQMRERTPRGNGTWYPSTVRMLLLRAEKMGMATER</sequence>
<dbReference type="SUPFAM" id="SSF53041">
    <property type="entry name" value="Resolvase-like"/>
    <property type="match status" value="1"/>
</dbReference>
<dbReference type="AlphaFoldDB" id="A0A238UWC4"/>
<dbReference type="GO" id="GO:0003677">
    <property type="term" value="F:DNA binding"/>
    <property type="evidence" value="ECO:0007669"/>
    <property type="project" value="UniProtKB-KW"/>
</dbReference>
<evidence type="ECO:0000256" key="2">
    <source>
        <dbReference type="ARBA" id="ARBA00022908"/>
    </source>
</evidence>
<evidence type="ECO:0000313" key="10">
    <source>
        <dbReference type="Proteomes" id="UP000198409"/>
    </source>
</evidence>
<evidence type="ECO:0000256" key="6">
    <source>
        <dbReference type="PIRSR" id="PIRSR606118-50"/>
    </source>
</evidence>
<organism evidence="9 10">
    <name type="scientific">Paracoccus sediminis</name>
    <dbReference type="NCBI Taxonomy" id="1214787"/>
    <lineage>
        <taxon>Bacteria</taxon>
        <taxon>Pseudomonadati</taxon>
        <taxon>Pseudomonadota</taxon>
        <taxon>Alphaproteobacteria</taxon>
        <taxon>Rhodobacterales</taxon>
        <taxon>Paracoccaceae</taxon>
        <taxon>Paracoccus</taxon>
    </lineage>
</organism>
<evidence type="ECO:0000256" key="4">
    <source>
        <dbReference type="ARBA" id="ARBA00023125"/>
    </source>
</evidence>
<keyword evidence="5" id="KW-0233">DNA recombination</keyword>
<dbReference type="PROSITE" id="PS00397">
    <property type="entry name" value="RECOMBINASES_1"/>
    <property type="match status" value="1"/>
</dbReference>
<evidence type="ECO:0000256" key="1">
    <source>
        <dbReference type="ARBA" id="ARBA00009913"/>
    </source>
</evidence>
<dbReference type="SMART" id="SM00857">
    <property type="entry name" value="Resolvase"/>
    <property type="match status" value="1"/>
</dbReference>
<protein>
    <submittedName>
        <fullName evidence="9">Site-specific DNA recombinase</fullName>
    </submittedName>
</protein>
<reference evidence="10" key="1">
    <citation type="submission" date="2017-06" db="EMBL/GenBank/DDBJ databases">
        <authorList>
            <person name="Varghese N."/>
            <person name="Submissions S."/>
        </authorList>
    </citation>
    <scope>NUCLEOTIDE SEQUENCE [LARGE SCALE GENOMIC DNA]</scope>
    <source>
        <strain evidence="10">DSM 26170</strain>
    </source>
</reference>
<evidence type="ECO:0000259" key="8">
    <source>
        <dbReference type="PROSITE" id="PS51736"/>
    </source>
</evidence>
<dbReference type="InterPro" id="IPR006118">
    <property type="entry name" value="Recombinase_CS"/>
</dbReference>
<proteinExistence type="inferred from homology"/>
<evidence type="ECO:0000256" key="5">
    <source>
        <dbReference type="ARBA" id="ARBA00023172"/>
    </source>
</evidence>
<feature type="domain" description="Resolvase/invertase-type recombinase catalytic" evidence="8">
    <location>
        <begin position="38"/>
        <end position="171"/>
    </location>
</feature>
<keyword evidence="4" id="KW-0238">DNA-binding</keyword>
<dbReference type="CDD" id="cd03768">
    <property type="entry name" value="SR_ResInv"/>
    <property type="match status" value="1"/>
</dbReference>